<sequence length="72" mass="7884">MRTERAARPYPRPALLVDGIGPETTWEQAADVLGAPDRARSTGDTWNVGSRFLTISFAGDRVQRIGAMISPR</sequence>
<accession>A0ABN3AXW3</accession>
<dbReference type="RefSeq" id="WP_344344869.1">
    <property type="nucleotide sequence ID" value="NZ_BAAAQT010000008.1"/>
</dbReference>
<organism evidence="1 2">
    <name type="scientific">Agrococcus versicolor</name>
    <dbReference type="NCBI Taxonomy" id="501482"/>
    <lineage>
        <taxon>Bacteria</taxon>
        <taxon>Bacillati</taxon>
        <taxon>Actinomycetota</taxon>
        <taxon>Actinomycetes</taxon>
        <taxon>Micrococcales</taxon>
        <taxon>Microbacteriaceae</taxon>
        <taxon>Agrococcus</taxon>
    </lineage>
</organism>
<name>A0ABN3AXW3_9MICO</name>
<gene>
    <name evidence="1" type="ORF">GCM10009846_29720</name>
</gene>
<dbReference type="Proteomes" id="UP001501599">
    <property type="component" value="Unassembled WGS sequence"/>
</dbReference>
<comment type="caution">
    <text evidence="1">The sequence shown here is derived from an EMBL/GenBank/DDBJ whole genome shotgun (WGS) entry which is preliminary data.</text>
</comment>
<dbReference type="EMBL" id="BAAAQT010000008">
    <property type="protein sequence ID" value="GAA2176333.1"/>
    <property type="molecule type" value="Genomic_DNA"/>
</dbReference>
<evidence type="ECO:0000313" key="1">
    <source>
        <dbReference type="EMBL" id="GAA2176333.1"/>
    </source>
</evidence>
<reference evidence="1 2" key="1">
    <citation type="journal article" date="2019" name="Int. J. Syst. Evol. Microbiol.">
        <title>The Global Catalogue of Microorganisms (GCM) 10K type strain sequencing project: providing services to taxonomists for standard genome sequencing and annotation.</title>
        <authorList>
            <consortium name="The Broad Institute Genomics Platform"/>
            <consortium name="The Broad Institute Genome Sequencing Center for Infectious Disease"/>
            <person name="Wu L."/>
            <person name="Ma J."/>
        </authorList>
    </citation>
    <scope>NUCLEOTIDE SEQUENCE [LARGE SCALE GENOMIC DNA]</scope>
    <source>
        <strain evidence="1 2">JCM 16026</strain>
    </source>
</reference>
<keyword evidence="2" id="KW-1185">Reference proteome</keyword>
<evidence type="ECO:0000313" key="2">
    <source>
        <dbReference type="Proteomes" id="UP001501599"/>
    </source>
</evidence>
<proteinExistence type="predicted"/>
<protein>
    <submittedName>
        <fullName evidence="1">Uncharacterized protein</fullName>
    </submittedName>
</protein>